<dbReference type="CDD" id="cd17534">
    <property type="entry name" value="REC_DC-like"/>
    <property type="match status" value="1"/>
</dbReference>
<evidence type="ECO:0000313" key="4">
    <source>
        <dbReference type="EMBL" id="KEQ07911.1"/>
    </source>
</evidence>
<keyword evidence="5" id="KW-1185">Reference proteome</keyword>
<dbReference type="PANTHER" id="PTHR48111">
    <property type="entry name" value="REGULATOR OF RPOS"/>
    <property type="match status" value="1"/>
</dbReference>
<accession>A0A922P053</accession>
<dbReference type="InterPro" id="IPR011006">
    <property type="entry name" value="CheY-like_superfamily"/>
</dbReference>
<dbReference type="PROSITE" id="PS50110">
    <property type="entry name" value="RESPONSE_REGULATORY"/>
    <property type="match status" value="1"/>
</dbReference>
<comment type="caution">
    <text evidence="4">The sequence shown here is derived from an EMBL/GenBank/DDBJ whole genome shotgun (WGS) entry which is preliminary data.</text>
</comment>
<evidence type="ECO:0000256" key="1">
    <source>
        <dbReference type="ARBA" id="ARBA00023125"/>
    </source>
</evidence>
<proteinExistence type="predicted"/>
<feature type="domain" description="Response regulatory" evidence="3">
    <location>
        <begin position="38"/>
        <end position="153"/>
    </location>
</feature>
<dbReference type="SUPFAM" id="SSF52172">
    <property type="entry name" value="CheY-like"/>
    <property type="match status" value="1"/>
</dbReference>
<organism evidence="4 5">
    <name type="scientific">Pseudorhizobium pelagicum</name>
    <dbReference type="NCBI Taxonomy" id="1509405"/>
    <lineage>
        <taxon>Bacteria</taxon>
        <taxon>Pseudomonadati</taxon>
        <taxon>Pseudomonadota</taxon>
        <taxon>Alphaproteobacteria</taxon>
        <taxon>Hyphomicrobiales</taxon>
        <taxon>Rhizobiaceae</taxon>
        <taxon>Rhizobium/Agrobacterium group</taxon>
        <taxon>Pseudorhizobium</taxon>
    </lineage>
</organism>
<dbReference type="GO" id="GO:0000976">
    <property type="term" value="F:transcription cis-regulatory region binding"/>
    <property type="evidence" value="ECO:0007669"/>
    <property type="project" value="TreeGrafter"/>
</dbReference>
<evidence type="ECO:0000256" key="2">
    <source>
        <dbReference type="PROSITE-ProRule" id="PRU00169"/>
    </source>
</evidence>
<dbReference type="Pfam" id="PF00072">
    <property type="entry name" value="Response_reg"/>
    <property type="match status" value="1"/>
</dbReference>
<gene>
    <name evidence="4" type="ORF">GV68_03780</name>
</gene>
<dbReference type="InterPro" id="IPR039420">
    <property type="entry name" value="WalR-like"/>
</dbReference>
<dbReference type="Gene3D" id="3.40.50.2300">
    <property type="match status" value="1"/>
</dbReference>
<dbReference type="GO" id="GO:0032993">
    <property type="term" value="C:protein-DNA complex"/>
    <property type="evidence" value="ECO:0007669"/>
    <property type="project" value="TreeGrafter"/>
</dbReference>
<dbReference type="EMBL" id="JOKJ01000011">
    <property type="protein sequence ID" value="KEQ07911.1"/>
    <property type="molecule type" value="Genomic_DNA"/>
</dbReference>
<feature type="modified residue" description="4-aspartylphosphate" evidence="2">
    <location>
        <position position="88"/>
    </location>
</feature>
<dbReference type="GO" id="GO:0005829">
    <property type="term" value="C:cytosol"/>
    <property type="evidence" value="ECO:0007669"/>
    <property type="project" value="TreeGrafter"/>
</dbReference>
<dbReference type="PANTHER" id="PTHR48111:SF38">
    <property type="entry name" value="TWO-COMPONENT RESPONSE REGULATOR"/>
    <property type="match status" value="1"/>
</dbReference>
<keyword evidence="2" id="KW-0597">Phosphoprotein</keyword>
<dbReference type="GO" id="GO:0006355">
    <property type="term" value="P:regulation of DNA-templated transcription"/>
    <property type="evidence" value="ECO:0007669"/>
    <property type="project" value="TreeGrafter"/>
</dbReference>
<dbReference type="RefSeq" id="WP_081858527.1">
    <property type="nucleotide sequence ID" value="NZ_CAJXID010000010.1"/>
</dbReference>
<protein>
    <recommendedName>
        <fullName evidence="3">Response regulatory domain-containing protein</fullName>
    </recommendedName>
</protein>
<dbReference type="InterPro" id="IPR001789">
    <property type="entry name" value="Sig_transdc_resp-reg_receiver"/>
</dbReference>
<evidence type="ECO:0000259" key="3">
    <source>
        <dbReference type="PROSITE" id="PS50110"/>
    </source>
</evidence>
<keyword evidence="1" id="KW-0238">DNA-binding</keyword>
<dbReference type="SMART" id="SM00448">
    <property type="entry name" value="REC"/>
    <property type="match status" value="1"/>
</dbReference>
<dbReference type="OrthoDB" id="7774278at2"/>
<dbReference type="AlphaFoldDB" id="A0A922P053"/>
<evidence type="ECO:0000313" key="5">
    <source>
        <dbReference type="Proteomes" id="UP000052167"/>
    </source>
</evidence>
<dbReference type="Proteomes" id="UP000052167">
    <property type="component" value="Unassembled WGS sequence"/>
</dbReference>
<sequence length="159" mass="16865">MIHAEILITTPADPRPVRALAQTDDKGSSDTVGPGKLSVMVVEDEWIVSMEIEAALEEGGYDCVGVASTAREALALAGSARPDLVLMDIRLKGNDDGVEVAKELRNRFGLRCLFISAHADGATKERAAGADPLGWLPKPFSAPQLLQMLAAVNSELGQK</sequence>
<dbReference type="GO" id="GO:0000156">
    <property type="term" value="F:phosphorelay response regulator activity"/>
    <property type="evidence" value="ECO:0007669"/>
    <property type="project" value="TreeGrafter"/>
</dbReference>
<name>A0A922P053_9HYPH</name>
<reference evidence="4 5" key="1">
    <citation type="submission" date="2014-06" db="EMBL/GenBank/DDBJ databases">
        <title>Rhizobium pelagicum/R2-400B4.</title>
        <authorList>
            <person name="Kimes N.E."/>
            <person name="Lopez-Perez M."/>
        </authorList>
    </citation>
    <scope>NUCLEOTIDE SEQUENCE [LARGE SCALE GENOMIC DNA]</scope>
    <source>
        <strain evidence="4 5">R2-400B4</strain>
    </source>
</reference>